<feature type="region of interest" description="Disordered" evidence="1">
    <location>
        <begin position="473"/>
        <end position="529"/>
    </location>
</feature>
<evidence type="ECO:0000256" key="1">
    <source>
        <dbReference type="SAM" id="MobiDB-lite"/>
    </source>
</evidence>
<reference evidence="2" key="1">
    <citation type="journal article" date="2021" name="IMA Fungus">
        <title>Genomic characterization of three marine fungi, including Emericellopsis atlantica sp. nov. with signatures of a generalist lifestyle and marine biomass degradation.</title>
        <authorList>
            <person name="Hagestad O.C."/>
            <person name="Hou L."/>
            <person name="Andersen J.H."/>
            <person name="Hansen E.H."/>
            <person name="Altermark B."/>
            <person name="Li C."/>
            <person name="Kuhnert E."/>
            <person name="Cox R.J."/>
            <person name="Crous P.W."/>
            <person name="Spatafora J.W."/>
            <person name="Lail K."/>
            <person name="Amirebrahimi M."/>
            <person name="Lipzen A."/>
            <person name="Pangilinan J."/>
            <person name="Andreopoulos W."/>
            <person name="Hayes R.D."/>
            <person name="Ng V."/>
            <person name="Grigoriev I.V."/>
            <person name="Jackson S.A."/>
            <person name="Sutton T.D.S."/>
            <person name="Dobson A.D.W."/>
            <person name="Rama T."/>
        </authorList>
    </citation>
    <scope>NUCLEOTIDE SEQUENCE</scope>
    <source>
        <strain evidence="2">TRa018bII</strain>
    </source>
</reference>
<accession>A0A9P8C7C3</accession>
<feature type="compositionally biased region" description="Basic residues" evidence="1">
    <location>
        <begin position="492"/>
        <end position="504"/>
    </location>
</feature>
<feature type="compositionally biased region" description="Low complexity" evidence="1">
    <location>
        <begin position="330"/>
        <end position="349"/>
    </location>
</feature>
<dbReference type="OrthoDB" id="284473at2759"/>
<sequence length="906" mass="99569">MDGKGRKQLSSKERAGLDELDKQIDLLRDKYLPHTPHLLFVRTNNPFLPEFPHENKGTPFAPHEVRSLQYMTLIADGHRGIAQARGDWGDEFAGPRPSSANARSNTPTPNPVNKDPKKPAVKYSIKDYQNMKQTGLKPSPRPQVADSEHKAGYARNPSGSRADTPMSRVPSLEGSLTGNKVNGTGTTSISAPPEKGARENRLMHQPSPVISNLTKASRPNGTRAARPEVKESPRANMNGHAEPVREAIQKKDHNTQPYKADQQRVSQSVRHGLPPRSQSPRRDRRVSESKRPLDSAAAPPQKRTKIEPPKPSTSWLQGSAKRPEARSETKPSPVKSSKPPSRSPQAKKPIQSSKPSTNSRPDKPRNLPPLLSPLPADLDNGSAAHSSSSSFANGRRVESRKDSSSNTPSKVKHPGSDVVAAKKPNAVGSSPRSTPPKSSSSPFNLPPILSPSLPDVVEQELLRLQQKSAALNTVEARHEKARQPDAPGVARKTVKSKVGHPPKKAHAETSKPLDHDRPMTSVNPTSIVKLPYKRSSGKIIEQLLRLKAKPSPEFRRLEAQRLGIQLPIAAPRNHLSDSDQESSGPSISKHKPTSSTTTPSKKRPLDASGSRSIEPPAKRREKEKERVETPNASTIQLKPAFKSPAPSGASEKTLLSTPKRPDAMKTVAMRKVDSSDGNARTPQGAAISTPASAERPRINGEVRMSNPEVDRLAAEEKRLTILANKVKHKMDAIIKTKSANRNEPLTEHQKKLGMCVGLEAITVYMTAFQASSRHQFIVKRVSTTQWESIIGLWGFVDSQSKDFPALHSLSARLGAICREELRRVGVKSRDYQAREPKFLESLKNHDEERDKLWTRAHQTRSTLADLGAREILGPWATVQDATNHAMDVLGAYSRKEKLGWKRDPET</sequence>
<feature type="region of interest" description="Disordered" evidence="1">
    <location>
        <begin position="568"/>
        <end position="694"/>
    </location>
</feature>
<name>A0A9P8C7C3_9HELO</name>
<feature type="compositionally biased region" description="Polar residues" evidence="1">
    <location>
        <begin position="208"/>
        <end position="220"/>
    </location>
</feature>
<dbReference type="EMBL" id="MU251414">
    <property type="protein sequence ID" value="KAG9236142.1"/>
    <property type="molecule type" value="Genomic_DNA"/>
</dbReference>
<evidence type="ECO:0000313" key="3">
    <source>
        <dbReference type="Proteomes" id="UP000824998"/>
    </source>
</evidence>
<feature type="compositionally biased region" description="Low complexity" evidence="1">
    <location>
        <begin position="429"/>
        <end position="442"/>
    </location>
</feature>
<feature type="compositionally biased region" description="Polar residues" evidence="1">
    <location>
        <begin position="98"/>
        <end position="107"/>
    </location>
</feature>
<comment type="caution">
    <text evidence="2">The sequence shown here is derived from an EMBL/GenBank/DDBJ whole genome shotgun (WGS) entry which is preliminary data.</text>
</comment>
<gene>
    <name evidence="2" type="ORF">BJ875DRAFT_482566</name>
</gene>
<organism evidence="2 3">
    <name type="scientific">Amylocarpus encephaloides</name>
    <dbReference type="NCBI Taxonomy" id="45428"/>
    <lineage>
        <taxon>Eukaryota</taxon>
        <taxon>Fungi</taxon>
        <taxon>Dikarya</taxon>
        <taxon>Ascomycota</taxon>
        <taxon>Pezizomycotina</taxon>
        <taxon>Leotiomycetes</taxon>
        <taxon>Helotiales</taxon>
        <taxon>Helotiales incertae sedis</taxon>
        <taxon>Amylocarpus</taxon>
    </lineage>
</organism>
<keyword evidence="3" id="KW-1185">Reference proteome</keyword>
<feature type="compositionally biased region" description="Polar residues" evidence="1">
    <location>
        <begin position="350"/>
        <end position="359"/>
    </location>
</feature>
<feature type="compositionally biased region" description="Basic and acidic residues" evidence="1">
    <location>
        <begin position="505"/>
        <end position="518"/>
    </location>
</feature>
<feature type="region of interest" description="Disordered" evidence="1">
    <location>
        <begin position="85"/>
        <end position="119"/>
    </location>
</feature>
<dbReference type="AlphaFoldDB" id="A0A9P8C7C3"/>
<dbReference type="Proteomes" id="UP000824998">
    <property type="component" value="Unassembled WGS sequence"/>
</dbReference>
<feature type="compositionally biased region" description="Basic and acidic residues" evidence="1">
    <location>
        <begin position="616"/>
        <end position="628"/>
    </location>
</feature>
<feature type="compositionally biased region" description="Polar residues" evidence="1">
    <location>
        <begin position="174"/>
        <end position="190"/>
    </location>
</feature>
<feature type="compositionally biased region" description="Low complexity" evidence="1">
    <location>
        <begin position="382"/>
        <end position="392"/>
    </location>
</feature>
<feature type="compositionally biased region" description="Basic and acidic residues" evidence="1">
    <location>
        <begin position="242"/>
        <end position="254"/>
    </location>
</feature>
<evidence type="ECO:0000313" key="2">
    <source>
        <dbReference type="EMBL" id="KAG9236142.1"/>
    </source>
</evidence>
<feature type="region of interest" description="Disordered" evidence="1">
    <location>
        <begin position="132"/>
        <end position="452"/>
    </location>
</feature>
<proteinExistence type="predicted"/>
<protein>
    <submittedName>
        <fullName evidence="2">Uncharacterized protein</fullName>
    </submittedName>
</protein>